<dbReference type="Gene3D" id="3.40.710.10">
    <property type="entry name" value="DD-peptidase/beta-lactamase superfamily"/>
    <property type="match status" value="1"/>
</dbReference>
<reference evidence="3" key="1">
    <citation type="submission" date="2020-02" db="EMBL/GenBank/DDBJ databases">
        <authorList>
            <person name="Meier V. D."/>
        </authorList>
    </citation>
    <scope>NUCLEOTIDE SEQUENCE</scope>
    <source>
        <strain evidence="3">AVDCRST_MAG19</strain>
    </source>
</reference>
<dbReference type="InterPro" id="IPR001466">
    <property type="entry name" value="Beta-lactam-related"/>
</dbReference>
<dbReference type="AlphaFoldDB" id="A0A6J4V5H5"/>
<feature type="signal peptide" evidence="1">
    <location>
        <begin position="1"/>
        <end position="25"/>
    </location>
</feature>
<dbReference type="PANTHER" id="PTHR43283:SF7">
    <property type="entry name" value="BETA-LACTAMASE-RELATED DOMAIN-CONTAINING PROTEIN"/>
    <property type="match status" value="1"/>
</dbReference>
<feature type="non-terminal residue" evidence="3">
    <location>
        <position position="138"/>
    </location>
</feature>
<dbReference type="Pfam" id="PF00144">
    <property type="entry name" value="Beta-lactamase"/>
    <property type="match status" value="1"/>
</dbReference>
<accession>A0A6J4V5H5</accession>
<organism evidence="3">
    <name type="scientific">uncultured Thermomicrobiales bacterium</name>
    <dbReference type="NCBI Taxonomy" id="1645740"/>
    <lineage>
        <taxon>Bacteria</taxon>
        <taxon>Pseudomonadati</taxon>
        <taxon>Thermomicrobiota</taxon>
        <taxon>Thermomicrobia</taxon>
        <taxon>Thermomicrobiales</taxon>
        <taxon>environmental samples</taxon>
    </lineage>
</organism>
<dbReference type="SUPFAM" id="SSF56601">
    <property type="entry name" value="beta-lactamase/transpeptidase-like"/>
    <property type="match status" value="1"/>
</dbReference>
<protein>
    <recommendedName>
        <fullName evidence="2">Beta-lactamase-related domain-containing protein</fullName>
    </recommendedName>
</protein>
<evidence type="ECO:0000256" key="1">
    <source>
        <dbReference type="SAM" id="SignalP"/>
    </source>
</evidence>
<keyword evidence="1" id="KW-0732">Signal</keyword>
<name>A0A6J4V5H5_9BACT</name>
<dbReference type="InterPro" id="IPR012338">
    <property type="entry name" value="Beta-lactam/transpept-like"/>
</dbReference>
<dbReference type="PANTHER" id="PTHR43283">
    <property type="entry name" value="BETA-LACTAMASE-RELATED"/>
    <property type="match status" value="1"/>
</dbReference>
<feature type="chain" id="PRO_5027031287" description="Beta-lactamase-related domain-containing protein" evidence="1">
    <location>
        <begin position="26"/>
        <end position="138"/>
    </location>
</feature>
<gene>
    <name evidence="3" type="ORF">AVDCRST_MAG19-2599</name>
</gene>
<dbReference type="InterPro" id="IPR050789">
    <property type="entry name" value="Diverse_Enzym_Activities"/>
</dbReference>
<sequence length="138" mass="14407">MLANSRPVLAGLLALILLVPVAGSAAQPVSAPETWPTDGWRTAKPEEQGIDPAALAAVDARVPLETPDLSALLVVRGGELVYERYYGGQEPEEPINTRSVTKSVTATLVGIALAEGALESLDQTVGELIPERIPDGAD</sequence>
<proteinExistence type="predicted"/>
<dbReference type="EMBL" id="CADCWL010000127">
    <property type="protein sequence ID" value="CAA9569125.1"/>
    <property type="molecule type" value="Genomic_DNA"/>
</dbReference>
<evidence type="ECO:0000313" key="3">
    <source>
        <dbReference type="EMBL" id="CAA9569125.1"/>
    </source>
</evidence>
<feature type="domain" description="Beta-lactamase-related" evidence="2">
    <location>
        <begin position="71"/>
        <end position="131"/>
    </location>
</feature>
<evidence type="ECO:0000259" key="2">
    <source>
        <dbReference type="Pfam" id="PF00144"/>
    </source>
</evidence>